<evidence type="ECO:0000256" key="2">
    <source>
        <dbReference type="SAM" id="Phobius"/>
    </source>
</evidence>
<dbReference type="Proteomes" id="UP000192911">
    <property type="component" value="Unassembled WGS sequence"/>
</dbReference>
<gene>
    <name evidence="4" type="ORF">SAMN06295900_105412</name>
</gene>
<feature type="transmembrane region" description="Helical" evidence="2">
    <location>
        <begin position="129"/>
        <end position="147"/>
    </location>
</feature>
<feature type="transmembrane region" description="Helical" evidence="2">
    <location>
        <begin position="12"/>
        <end position="33"/>
    </location>
</feature>
<dbReference type="CDD" id="cd03386">
    <property type="entry name" value="PAP2_Aur1_like"/>
    <property type="match status" value="1"/>
</dbReference>
<keyword evidence="2" id="KW-0812">Transmembrane</keyword>
<name>A0A1X7EI82_TRICW</name>
<dbReference type="InterPro" id="IPR026841">
    <property type="entry name" value="Aur1/Ipt1"/>
</dbReference>
<dbReference type="EMBL" id="FXAH01000005">
    <property type="protein sequence ID" value="SMF33997.1"/>
    <property type="molecule type" value="Genomic_DNA"/>
</dbReference>
<evidence type="ECO:0000313" key="4">
    <source>
        <dbReference type="EMBL" id="SMF33997.1"/>
    </source>
</evidence>
<keyword evidence="2" id="KW-0472">Membrane</keyword>
<protein>
    <submittedName>
        <fullName evidence="4">PAP2 superfamily protein</fullName>
    </submittedName>
</protein>
<keyword evidence="5" id="KW-1185">Reference proteome</keyword>
<dbReference type="AlphaFoldDB" id="A0A1X7EI82"/>
<proteinExistence type="predicted"/>
<feature type="domain" description="Inositolphosphotransferase Aur1/Ipt1" evidence="3">
    <location>
        <begin position="57"/>
        <end position="192"/>
    </location>
</feature>
<accession>A0A1X7EI82</accession>
<feature type="transmembrane region" description="Helical" evidence="2">
    <location>
        <begin position="53"/>
        <end position="73"/>
    </location>
</feature>
<evidence type="ECO:0000256" key="1">
    <source>
        <dbReference type="SAM" id="MobiDB-lite"/>
    </source>
</evidence>
<dbReference type="GO" id="GO:0016020">
    <property type="term" value="C:membrane"/>
    <property type="evidence" value="ECO:0007669"/>
    <property type="project" value="UniProtKB-SubCell"/>
</dbReference>
<dbReference type="STRING" id="28094.SAMN06295900_105412"/>
<feature type="transmembrane region" description="Helical" evidence="2">
    <location>
        <begin position="153"/>
        <end position="170"/>
    </location>
</feature>
<sequence length="227" mass="24483">MQVRLHVPFATRFRTMLAGWGTVGIFYSIGRIAPGNARILPEGALDRLVPFDAWAVWLYLSFFALVPAAYFCAPAQRLRPLMRAMQISAILAGFVFVSWPTTLIYPAVASHTISGMALRFLAGSDSAKNCLPSLHGALTLLCMLALWQREKPVRSILVLLWGLAIMWSVIAARRHLALDLGAGIALGGTAWLAMRLLAAPAGAPMREATSTEAGAGPHPRPEPETGP</sequence>
<dbReference type="Pfam" id="PF14378">
    <property type="entry name" value="PAP2_3"/>
    <property type="match status" value="1"/>
</dbReference>
<organism evidence="4 5">
    <name type="scientific">Trinickia caryophylli</name>
    <name type="common">Paraburkholderia caryophylli</name>
    <dbReference type="NCBI Taxonomy" id="28094"/>
    <lineage>
        <taxon>Bacteria</taxon>
        <taxon>Pseudomonadati</taxon>
        <taxon>Pseudomonadota</taxon>
        <taxon>Betaproteobacteria</taxon>
        <taxon>Burkholderiales</taxon>
        <taxon>Burkholderiaceae</taxon>
        <taxon>Trinickia</taxon>
    </lineage>
</organism>
<evidence type="ECO:0000313" key="5">
    <source>
        <dbReference type="Proteomes" id="UP000192911"/>
    </source>
</evidence>
<feature type="transmembrane region" description="Helical" evidence="2">
    <location>
        <begin position="177"/>
        <end position="198"/>
    </location>
</feature>
<dbReference type="Gene3D" id="1.20.144.10">
    <property type="entry name" value="Phosphatidic acid phosphatase type 2/haloperoxidase"/>
    <property type="match status" value="1"/>
</dbReference>
<feature type="region of interest" description="Disordered" evidence="1">
    <location>
        <begin position="206"/>
        <end position="227"/>
    </location>
</feature>
<evidence type="ECO:0000259" key="3">
    <source>
        <dbReference type="Pfam" id="PF14378"/>
    </source>
</evidence>
<reference evidence="5" key="1">
    <citation type="submission" date="2017-04" db="EMBL/GenBank/DDBJ databases">
        <authorList>
            <person name="Varghese N."/>
            <person name="Submissions S."/>
        </authorList>
    </citation>
    <scope>NUCLEOTIDE SEQUENCE [LARGE SCALE GENOMIC DNA]</scope>
    <source>
        <strain evidence="5">Ballard 720</strain>
    </source>
</reference>
<keyword evidence="2" id="KW-1133">Transmembrane helix</keyword>